<gene>
    <name evidence="1" type="ORF">Tci_848286</name>
</gene>
<name>A0A699R0T9_TANCI</name>
<organism evidence="1">
    <name type="scientific">Tanacetum cinerariifolium</name>
    <name type="common">Dalmatian daisy</name>
    <name type="synonym">Chrysanthemum cinerariifolium</name>
    <dbReference type="NCBI Taxonomy" id="118510"/>
    <lineage>
        <taxon>Eukaryota</taxon>
        <taxon>Viridiplantae</taxon>
        <taxon>Streptophyta</taxon>
        <taxon>Embryophyta</taxon>
        <taxon>Tracheophyta</taxon>
        <taxon>Spermatophyta</taxon>
        <taxon>Magnoliopsida</taxon>
        <taxon>eudicotyledons</taxon>
        <taxon>Gunneridae</taxon>
        <taxon>Pentapetalae</taxon>
        <taxon>asterids</taxon>
        <taxon>campanulids</taxon>
        <taxon>Asterales</taxon>
        <taxon>Asteraceae</taxon>
        <taxon>Asteroideae</taxon>
        <taxon>Anthemideae</taxon>
        <taxon>Anthemidinae</taxon>
        <taxon>Tanacetum</taxon>
    </lineage>
</organism>
<accession>A0A699R0T9</accession>
<evidence type="ECO:0000313" key="1">
    <source>
        <dbReference type="EMBL" id="GFC76316.1"/>
    </source>
</evidence>
<proteinExistence type="predicted"/>
<comment type="caution">
    <text evidence="1">The sequence shown here is derived from an EMBL/GenBank/DDBJ whole genome shotgun (WGS) entry which is preliminary data.</text>
</comment>
<protein>
    <submittedName>
        <fullName evidence="1">Uncharacterized protein</fullName>
    </submittedName>
</protein>
<sequence length="108" mass="12023">GKSLNLVVAANDVGNNGFSPMDHLCQGELFATGGVAEPNILAAYGNDMGITNYGLRLKDESIKKLKQRTQTSKKRLKIWDLGIKNFFGRHLEDKVDVKEWGMIELRST</sequence>
<reference evidence="1" key="1">
    <citation type="journal article" date="2019" name="Sci. Rep.">
        <title>Draft genome of Tanacetum cinerariifolium, the natural source of mosquito coil.</title>
        <authorList>
            <person name="Yamashiro T."/>
            <person name="Shiraishi A."/>
            <person name="Satake H."/>
            <person name="Nakayama K."/>
        </authorList>
    </citation>
    <scope>NUCLEOTIDE SEQUENCE</scope>
</reference>
<dbReference type="AlphaFoldDB" id="A0A699R0T9"/>
<dbReference type="EMBL" id="BKCJ011055730">
    <property type="protein sequence ID" value="GFC76316.1"/>
    <property type="molecule type" value="Genomic_DNA"/>
</dbReference>
<feature type="non-terminal residue" evidence="1">
    <location>
        <position position="1"/>
    </location>
</feature>